<dbReference type="OrthoDB" id="1971853at2"/>
<dbReference type="RefSeq" id="WP_114382092.1">
    <property type="nucleotide sequence ID" value="NZ_QPJD01000013.1"/>
</dbReference>
<reference evidence="1 2" key="1">
    <citation type="submission" date="2018-07" db="EMBL/GenBank/DDBJ databases">
        <title>Genomic Encyclopedia of Type Strains, Phase III (KMG-III): the genomes of soil and plant-associated and newly described type strains.</title>
        <authorList>
            <person name="Whitman W."/>
        </authorList>
    </citation>
    <scope>NUCLEOTIDE SEQUENCE [LARGE SCALE GENOMIC DNA]</scope>
    <source>
        <strain evidence="1 2">CECT 7506</strain>
    </source>
</reference>
<dbReference type="InterPro" id="IPR017853">
    <property type="entry name" value="GH"/>
</dbReference>
<name>A0A368VPT3_9BACL</name>
<dbReference type="SUPFAM" id="SSF51445">
    <property type="entry name" value="(Trans)glycosidases"/>
    <property type="match status" value="1"/>
</dbReference>
<accession>A0A368VPT3</accession>
<gene>
    <name evidence="1" type="ORF">DFP97_113187</name>
</gene>
<sequence>MAKNRLFGFGEPLTAREAAEGVAAEKLLELADAVGFGAWRAWMHIPDLLENPTTPKHSQIERYTKLLEKASQLDIEVMGMSHDWFLPEGCKQSQGCAVPTRDLTPGSLYMQMLHMLEESWLTLVTCFPQVTMWQVGNEWNSHTFLHPDGFLQSDMKDPFTIDEKMDIAVDMMYFSAKGIRRANPQAKVVSFSPCPLFPTMGGDLPYYMPMQYAIAQSLDRVYSRIVSGKFWSEKTDDYFDMLSWHPYMFCMELDKIQSYDEVSYKFDEPGDLWKDYSDAAYRVMRKYGDGHKKVLLTEFGFTDCGKPEVEARQAEYYRKVFELCKKMPYIHTVHVFRLLEDTAMLDRGGDHQIGGLSEVYFGMFKESKHEFAPRKKAIVLQELAGGTEDLFSVGRRIIG</sequence>
<dbReference type="Gene3D" id="3.20.20.80">
    <property type="entry name" value="Glycosidases"/>
    <property type="match status" value="1"/>
</dbReference>
<evidence type="ECO:0000313" key="1">
    <source>
        <dbReference type="EMBL" id="RCW43514.1"/>
    </source>
</evidence>
<dbReference type="Proteomes" id="UP000252415">
    <property type="component" value="Unassembled WGS sequence"/>
</dbReference>
<comment type="caution">
    <text evidence="1">The sequence shown here is derived from an EMBL/GenBank/DDBJ whole genome shotgun (WGS) entry which is preliminary data.</text>
</comment>
<protein>
    <recommendedName>
        <fullName evidence="3">Cellulase (Glycosyl hydrolase family 5)</fullName>
    </recommendedName>
</protein>
<dbReference type="EMBL" id="QPJD01000013">
    <property type="protein sequence ID" value="RCW43514.1"/>
    <property type="molecule type" value="Genomic_DNA"/>
</dbReference>
<organism evidence="1 2">
    <name type="scientific">Paenibacillus prosopidis</name>
    <dbReference type="NCBI Taxonomy" id="630520"/>
    <lineage>
        <taxon>Bacteria</taxon>
        <taxon>Bacillati</taxon>
        <taxon>Bacillota</taxon>
        <taxon>Bacilli</taxon>
        <taxon>Bacillales</taxon>
        <taxon>Paenibacillaceae</taxon>
        <taxon>Paenibacillus</taxon>
    </lineage>
</organism>
<dbReference type="AlphaFoldDB" id="A0A368VPT3"/>
<keyword evidence="2" id="KW-1185">Reference proteome</keyword>
<proteinExistence type="predicted"/>
<evidence type="ECO:0000313" key="2">
    <source>
        <dbReference type="Proteomes" id="UP000252415"/>
    </source>
</evidence>
<evidence type="ECO:0008006" key="3">
    <source>
        <dbReference type="Google" id="ProtNLM"/>
    </source>
</evidence>